<evidence type="ECO:0000256" key="2">
    <source>
        <dbReference type="ARBA" id="ARBA00022552"/>
    </source>
</evidence>
<dbReference type="InterPro" id="IPR045161">
    <property type="entry name" value="Utp18"/>
</dbReference>
<dbReference type="InterPro" id="IPR015943">
    <property type="entry name" value="WD40/YVTN_repeat-like_dom_sf"/>
</dbReference>
<gene>
    <name evidence="9" type="primary">LOC106745746</name>
</gene>
<evidence type="ECO:0000313" key="8">
    <source>
        <dbReference type="Proteomes" id="UP000515204"/>
    </source>
</evidence>
<dbReference type="PANTHER" id="PTHR18359:SF0">
    <property type="entry name" value="U3 SMALL NUCLEOLAR RNA-ASSOCIATED PROTEIN 18 HOMOLOG"/>
    <property type="match status" value="1"/>
</dbReference>
<proteinExistence type="inferred from homology"/>
<feature type="compositionally biased region" description="Basic and acidic residues" evidence="7">
    <location>
        <begin position="90"/>
        <end position="108"/>
    </location>
</feature>
<dbReference type="KEGG" id="dqu:106745746"/>
<keyword evidence="4" id="KW-0677">Repeat</keyword>
<dbReference type="CTD" id="36831"/>
<evidence type="ECO:0000256" key="5">
    <source>
        <dbReference type="ARBA" id="ARBA00023242"/>
    </source>
</evidence>
<dbReference type="GO" id="GO:0034388">
    <property type="term" value="C:Pwp2p-containing subcomplex of 90S preribosome"/>
    <property type="evidence" value="ECO:0007669"/>
    <property type="project" value="TreeGrafter"/>
</dbReference>
<evidence type="ECO:0000313" key="9">
    <source>
        <dbReference type="RefSeq" id="XP_014477115.1"/>
    </source>
</evidence>
<dbReference type="SMART" id="SM00320">
    <property type="entry name" value="WD40"/>
    <property type="match status" value="4"/>
</dbReference>
<dbReference type="Pfam" id="PF00400">
    <property type="entry name" value="WD40"/>
    <property type="match status" value="1"/>
</dbReference>
<keyword evidence="3" id="KW-0853">WD repeat</keyword>
<dbReference type="InterPro" id="IPR036322">
    <property type="entry name" value="WD40_repeat_dom_sf"/>
</dbReference>
<name>A0A6P3XFE5_DINQU</name>
<dbReference type="PANTHER" id="PTHR18359">
    <property type="entry name" value="WD-REPEAT PROTEIN-RELATED"/>
    <property type="match status" value="1"/>
</dbReference>
<comment type="subcellular location">
    <subcellularLocation>
        <location evidence="1">Nucleus</location>
        <location evidence="1">Nucleolus</location>
    </subcellularLocation>
</comment>
<dbReference type="Gene3D" id="2.130.10.10">
    <property type="entry name" value="YVTN repeat-like/Quinoprotein amine dehydrogenase"/>
    <property type="match status" value="1"/>
</dbReference>
<keyword evidence="5" id="KW-0539">Nucleus</keyword>
<accession>A0A6P3XFE5</accession>
<organism evidence="8 9">
    <name type="scientific">Dinoponera quadriceps</name>
    <name type="common">South American ant</name>
    <dbReference type="NCBI Taxonomy" id="609295"/>
    <lineage>
        <taxon>Eukaryota</taxon>
        <taxon>Metazoa</taxon>
        <taxon>Ecdysozoa</taxon>
        <taxon>Arthropoda</taxon>
        <taxon>Hexapoda</taxon>
        <taxon>Insecta</taxon>
        <taxon>Pterygota</taxon>
        <taxon>Neoptera</taxon>
        <taxon>Endopterygota</taxon>
        <taxon>Hymenoptera</taxon>
        <taxon>Apocrita</taxon>
        <taxon>Aculeata</taxon>
        <taxon>Formicoidea</taxon>
        <taxon>Formicidae</taxon>
        <taxon>Ponerinae</taxon>
        <taxon>Ponerini</taxon>
        <taxon>Dinoponera</taxon>
    </lineage>
</organism>
<dbReference type="SUPFAM" id="SSF50978">
    <property type="entry name" value="WD40 repeat-like"/>
    <property type="match status" value="1"/>
</dbReference>
<feature type="region of interest" description="Disordered" evidence="7">
    <location>
        <begin position="1"/>
        <end position="32"/>
    </location>
</feature>
<feature type="compositionally biased region" description="Basic and acidic residues" evidence="7">
    <location>
        <begin position="60"/>
        <end position="74"/>
    </location>
</feature>
<dbReference type="GO" id="GO:0032040">
    <property type="term" value="C:small-subunit processome"/>
    <property type="evidence" value="ECO:0007669"/>
    <property type="project" value="TreeGrafter"/>
</dbReference>
<evidence type="ECO:0000256" key="1">
    <source>
        <dbReference type="ARBA" id="ARBA00004604"/>
    </source>
</evidence>
<evidence type="ECO:0000256" key="4">
    <source>
        <dbReference type="ARBA" id="ARBA00022737"/>
    </source>
</evidence>
<protein>
    <submittedName>
        <fullName evidence="9">U3 small nucleolar RNA-associated protein 18 homolog</fullName>
    </submittedName>
</protein>
<comment type="similarity">
    <text evidence="6">Belongs to the WD repeat UTP18 family.</text>
</comment>
<evidence type="ECO:0000256" key="7">
    <source>
        <dbReference type="SAM" id="MobiDB-lite"/>
    </source>
</evidence>
<dbReference type="InterPro" id="IPR001680">
    <property type="entry name" value="WD40_rpt"/>
</dbReference>
<keyword evidence="8" id="KW-1185">Reference proteome</keyword>
<reference evidence="9" key="1">
    <citation type="submission" date="2025-08" db="UniProtKB">
        <authorList>
            <consortium name="RefSeq"/>
        </authorList>
    </citation>
    <scope>IDENTIFICATION</scope>
</reference>
<feature type="region of interest" description="Disordered" evidence="7">
    <location>
        <begin position="58"/>
        <end position="109"/>
    </location>
</feature>
<dbReference type="OrthoDB" id="1935146at2759"/>
<dbReference type="Proteomes" id="UP000515204">
    <property type="component" value="Unplaced"/>
</dbReference>
<dbReference type="AlphaFoldDB" id="A0A6P3XFE5"/>
<evidence type="ECO:0000256" key="6">
    <source>
        <dbReference type="ARBA" id="ARBA00025767"/>
    </source>
</evidence>
<evidence type="ECO:0000256" key="3">
    <source>
        <dbReference type="ARBA" id="ARBA00022574"/>
    </source>
</evidence>
<dbReference type="GO" id="GO:0006364">
    <property type="term" value="P:rRNA processing"/>
    <property type="evidence" value="ECO:0007669"/>
    <property type="project" value="UniProtKB-KW"/>
</dbReference>
<keyword evidence="2" id="KW-0698">rRNA processing</keyword>
<sequence length="511" mass="57763">MEAKQKHSKILYNRKFSSPMKRKRKNAYDPEEEARLESKVFGGPNFFINDLLNKKPATKAKHDESSDELTDHGKLMNNKKINTNCDDDSSVVKDTEDASQEEKQAAWRDDDDYNYTVNTALDAQNRRLACEQPEKSYSTYLKNHYKIFVGTPKWAELKTTDETNDDSDVTKHCRFLAEKSKPQRLPKDMIDIKALKSLNNSTRVEGHVITSVEFHPTIQFGLIASTKGMFAIYQVDGHTNPNKFHVWWKYDVSFPISKATFLKNGTEVLCGSKYHDYGFTYHLPTDQADCFPLPHGITNMELFEVSPNGDFIALCGRRGEIFLLHSQTKELIWRFNMNSKCRALVFTPDNKNLITYGDGGEMYIWDLGGRRCIHRAIDDGCLSGTALAISSNGQYLAAGSAQGVVNLYETKTVLHKQNPTPVKSMMNLVTCITSLRFNPTCEILAAASDKKYNAFKMMHLPSLSVFANFPGFQTNIGMPQAMDFSPGSGYLSISNKTGTALLFRLRHYAGY</sequence>
<dbReference type="GeneID" id="106745746"/>
<dbReference type="RefSeq" id="XP_014477115.1">
    <property type="nucleotide sequence ID" value="XM_014621629.1"/>
</dbReference>